<protein>
    <submittedName>
        <fullName evidence="1">Uncharacterized protein</fullName>
    </submittedName>
</protein>
<dbReference type="EMBL" id="JAUEPR010000007">
    <property type="protein sequence ID" value="KAK0482351.1"/>
    <property type="molecule type" value="Genomic_DNA"/>
</dbReference>
<name>A0AA39TDV5_9AGAR</name>
<accession>A0AA39TDV5</accession>
<dbReference type="AlphaFoldDB" id="A0AA39TDV5"/>
<keyword evidence="2" id="KW-1185">Reference proteome</keyword>
<dbReference type="Proteomes" id="UP001175227">
    <property type="component" value="Unassembled WGS sequence"/>
</dbReference>
<evidence type="ECO:0000313" key="1">
    <source>
        <dbReference type="EMBL" id="KAK0482351.1"/>
    </source>
</evidence>
<comment type="caution">
    <text evidence="1">The sequence shown here is derived from an EMBL/GenBank/DDBJ whole genome shotgun (WGS) entry which is preliminary data.</text>
</comment>
<proteinExistence type="predicted"/>
<gene>
    <name evidence="1" type="ORF">IW261DRAFT_1592148</name>
</gene>
<sequence length="208" mass="23069">MIFQGSRENCTVSAESNFMLVMMSIGPFCPRVPKPTLDAVLQIRCNDVGQISLQGLQKRPPLSLGYVLELPAAMAGHLYTPCITHYSGYITCAEDLQLLSQLPMLKMCHIPGVAPAFESVDIQVVITELPSLILMPMKDLLITVEDQYLVSLVKAILMTVRMRTKNPTVKIGPTGSMQTWKCQGGQVFKASDPVIREYDRGLNQRDLQ</sequence>
<reference evidence="1" key="1">
    <citation type="submission" date="2023-06" db="EMBL/GenBank/DDBJ databases">
        <authorList>
            <consortium name="Lawrence Berkeley National Laboratory"/>
            <person name="Ahrendt S."/>
            <person name="Sahu N."/>
            <person name="Indic B."/>
            <person name="Wong-Bajracharya J."/>
            <person name="Merenyi Z."/>
            <person name="Ke H.-M."/>
            <person name="Monk M."/>
            <person name="Kocsube S."/>
            <person name="Drula E."/>
            <person name="Lipzen A."/>
            <person name="Balint B."/>
            <person name="Henrissat B."/>
            <person name="Andreopoulos B."/>
            <person name="Martin F.M."/>
            <person name="Harder C.B."/>
            <person name="Rigling D."/>
            <person name="Ford K.L."/>
            <person name="Foster G.D."/>
            <person name="Pangilinan J."/>
            <person name="Papanicolaou A."/>
            <person name="Barry K."/>
            <person name="LaButti K."/>
            <person name="Viragh M."/>
            <person name="Koriabine M."/>
            <person name="Yan M."/>
            <person name="Riley R."/>
            <person name="Champramary S."/>
            <person name="Plett K.L."/>
            <person name="Tsai I.J."/>
            <person name="Slot J."/>
            <person name="Sipos G."/>
            <person name="Plett J."/>
            <person name="Nagy L.G."/>
            <person name="Grigoriev I.V."/>
        </authorList>
    </citation>
    <scope>NUCLEOTIDE SEQUENCE</scope>
    <source>
        <strain evidence="1">ICMP 16352</strain>
    </source>
</reference>
<organism evidence="1 2">
    <name type="scientific">Armillaria novae-zelandiae</name>
    <dbReference type="NCBI Taxonomy" id="153914"/>
    <lineage>
        <taxon>Eukaryota</taxon>
        <taxon>Fungi</taxon>
        <taxon>Dikarya</taxon>
        <taxon>Basidiomycota</taxon>
        <taxon>Agaricomycotina</taxon>
        <taxon>Agaricomycetes</taxon>
        <taxon>Agaricomycetidae</taxon>
        <taxon>Agaricales</taxon>
        <taxon>Marasmiineae</taxon>
        <taxon>Physalacriaceae</taxon>
        <taxon>Armillaria</taxon>
    </lineage>
</organism>
<evidence type="ECO:0000313" key="2">
    <source>
        <dbReference type="Proteomes" id="UP001175227"/>
    </source>
</evidence>